<evidence type="ECO:0000259" key="7">
    <source>
        <dbReference type="PROSITE" id="PS50206"/>
    </source>
</evidence>
<name>A0A0K8J655_9FIRM</name>
<dbReference type="PANTHER" id="PTHR43429">
    <property type="entry name" value="PYRIDINE NUCLEOTIDE-DISULFIDE OXIDOREDUCTASE DOMAIN-CONTAINING"/>
    <property type="match status" value="1"/>
</dbReference>
<dbReference type="SUPFAM" id="SSF51905">
    <property type="entry name" value="FAD/NAD(P)-binding domain"/>
    <property type="match status" value="1"/>
</dbReference>
<dbReference type="SUPFAM" id="SSF52821">
    <property type="entry name" value="Rhodanese/Cell cycle control phosphatase"/>
    <property type="match status" value="1"/>
</dbReference>
<feature type="domain" description="Rhodanese" evidence="7">
    <location>
        <begin position="469"/>
        <end position="545"/>
    </location>
</feature>
<dbReference type="Gene3D" id="3.50.50.60">
    <property type="entry name" value="FAD/NAD(P)-binding domain"/>
    <property type="match status" value="2"/>
</dbReference>
<dbReference type="EMBL" id="LN879430">
    <property type="protein sequence ID" value="CUH92818.1"/>
    <property type="molecule type" value="Genomic_DNA"/>
</dbReference>
<evidence type="ECO:0000256" key="5">
    <source>
        <dbReference type="ARBA" id="ARBA00023002"/>
    </source>
</evidence>
<gene>
    <name evidence="8" type="ORF">SD1D_1272</name>
</gene>
<keyword evidence="9" id="KW-1185">Reference proteome</keyword>
<dbReference type="InterPro" id="IPR023753">
    <property type="entry name" value="FAD/NAD-binding_dom"/>
</dbReference>
<dbReference type="InterPro" id="IPR016156">
    <property type="entry name" value="FAD/NAD-linked_Rdtase_dimer_sf"/>
</dbReference>
<dbReference type="CDD" id="cd00158">
    <property type="entry name" value="RHOD"/>
    <property type="match status" value="1"/>
</dbReference>
<comment type="similarity">
    <text evidence="2">Belongs to the class-III pyridine nucleotide-disulfide oxidoreductase family.</text>
</comment>
<dbReference type="InterPro" id="IPR036873">
    <property type="entry name" value="Rhodanese-like_dom_sf"/>
</dbReference>
<dbReference type="PANTHER" id="PTHR43429:SF1">
    <property type="entry name" value="NAD(P)H SULFUR OXIDOREDUCTASE (COA-DEPENDENT)"/>
    <property type="match status" value="1"/>
</dbReference>
<dbReference type="Pfam" id="PF00581">
    <property type="entry name" value="Rhodanese"/>
    <property type="match status" value="1"/>
</dbReference>
<dbReference type="SUPFAM" id="SSF55424">
    <property type="entry name" value="FAD/NAD-linked reductases, dimerisation (C-terminal) domain"/>
    <property type="match status" value="1"/>
</dbReference>
<dbReference type="Pfam" id="PF07992">
    <property type="entry name" value="Pyr_redox_2"/>
    <property type="match status" value="1"/>
</dbReference>
<dbReference type="PROSITE" id="PS50206">
    <property type="entry name" value="RHODANESE_3"/>
    <property type="match status" value="1"/>
</dbReference>
<evidence type="ECO:0000256" key="6">
    <source>
        <dbReference type="ARBA" id="ARBA00023284"/>
    </source>
</evidence>
<evidence type="ECO:0000256" key="4">
    <source>
        <dbReference type="ARBA" id="ARBA00022827"/>
    </source>
</evidence>
<dbReference type="KEGG" id="hsd:SD1D_1272"/>
<organism evidence="8 9">
    <name type="scientific">Herbinix luporum</name>
    <dbReference type="NCBI Taxonomy" id="1679721"/>
    <lineage>
        <taxon>Bacteria</taxon>
        <taxon>Bacillati</taxon>
        <taxon>Bacillota</taxon>
        <taxon>Clostridia</taxon>
        <taxon>Lachnospirales</taxon>
        <taxon>Lachnospiraceae</taxon>
        <taxon>Herbinix</taxon>
    </lineage>
</organism>
<evidence type="ECO:0000256" key="2">
    <source>
        <dbReference type="ARBA" id="ARBA00009130"/>
    </source>
</evidence>
<sequence>MGRKILIVGGVAGGASAAARLRRNNEDDQIIMFERGPHISFSNCSLPYHLSGIVKEADNLVLMKPELFLKQYNIEARINSEVIAINRDDKTVTVRKTDTDEEYTESYDKLILSPGARPIAPKLPGMEKVNIFTVRNVVDIDNLNKFIKNMKTKDVAVIGGGFIGVEVAENLRLGGYNVTLIEASNQILRPYDYDMVQIFHKVMLDNKVNLILGDKVEKFEEDKVILASGKTIRAGAVVMAVGVSPEINLAKESGLKIGKTGAIKVDKNYLTDDTDIYAIGDAIEVYNALTHTMTKLSLAGPALKQARAVADHINNKTTVNKGYIGSTAIKVFDYNGATTGLNESLIKDLNMNINYDIVRLILSDKVGLMPDAAPMHFKLLFEVPTGRILGAQAIGKGDVTKRIDIIATAIKFAGTVYDLKDLELSYAPPFSTAKDIVNYAGYIGSNLLNGDYKQVNVDKVRELVENNNIIIDVREVHEFEKGHIKGAINIPLSQLRNRIDEIPKDKPIYLHCRTGQRSYNAVLALQHMGYDKVYNITGSFLGVCLYEYYNDIVSGRESIVTEYNFK</sequence>
<dbReference type="Proteomes" id="UP000196053">
    <property type="component" value="Chromosome I"/>
</dbReference>
<dbReference type="PRINTS" id="PR00368">
    <property type="entry name" value="FADPNR"/>
</dbReference>
<evidence type="ECO:0000256" key="1">
    <source>
        <dbReference type="ARBA" id="ARBA00001974"/>
    </source>
</evidence>
<dbReference type="OrthoDB" id="9802028at2"/>
<keyword evidence="5" id="KW-0560">Oxidoreductase</keyword>
<dbReference type="Pfam" id="PF02852">
    <property type="entry name" value="Pyr_redox_dim"/>
    <property type="match status" value="1"/>
</dbReference>
<keyword evidence="4" id="KW-0274">FAD</keyword>
<proteinExistence type="inferred from homology"/>
<evidence type="ECO:0000256" key="3">
    <source>
        <dbReference type="ARBA" id="ARBA00022630"/>
    </source>
</evidence>
<evidence type="ECO:0000313" key="9">
    <source>
        <dbReference type="Proteomes" id="UP000196053"/>
    </source>
</evidence>
<keyword evidence="6" id="KW-0676">Redox-active center</keyword>
<accession>A0A0K8J655</accession>
<dbReference type="SMART" id="SM00450">
    <property type="entry name" value="RHOD"/>
    <property type="match status" value="1"/>
</dbReference>
<dbReference type="GO" id="GO:0016491">
    <property type="term" value="F:oxidoreductase activity"/>
    <property type="evidence" value="ECO:0007669"/>
    <property type="project" value="UniProtKB-KW"/>
</dbReference>
<evidence type="ECO:0000313" key="8">
    <source>
        <dbReference type="EMBL" id="CUH92818.1"/>
    </source>
</evidence>
<dbReference type="PRINTS" id="PR00411">
    <property type="entry name" value="PNDRDTASEI"/>
</dbReference>
<keyword evidence="3" id="KW-0285">Flavoprotein</keyword>
<comment type="cofactor">
    <cofactor evidence="1">
        <name>FAD</name>
        <dbReference type="ChEBI" id="CHEBI:57692"/>
    </cofactor>
</comment>
<protein>
    <recommendedName>
        <fullName evidence="7">Rhodanese domain-containing protein</fullName>
    </recommendedName>
</protein>
<dbReference type="InterPro" id="IPR001763">
    <property type="entry name" value="Rhodanese-like_dom"/>
</dbReference>
<reference evidence="9" key="1">
    <citation type="submission" date="2015-09" db="EMBL/GenBank/DDBJ databases">
        <authorList>
            <person name="Wibberg D."/>
        </authorList>
    </citation>
    <scope>NUCLEOTIDE SEQUENCE [LARGE SCALE GENOMIC DNA]</scope>
    <source>
        <strain evidence="9">SD1D</strain>
    </source>
</reference>
<dbReference type="InterPro" id="IPR004099">
    <property type="entry name" value="Pyr_nucl-diS_OxRdtase_dimer"/>
</dbReference>
<dbReference type="Gene3D" id="3.40.250.10">
    <property type="entry name" value="Rhodanese-like domain"/>
    <property type="match status" value="1"/>
</dbReference>
<dbReference type="InterPro" id="IPR036188">
    <property type="entry name" value="FAD/NAD-bd_sf"/>
</dbReference>
<dbReference type="InterPro" id="IPR050260">
    <property type="entry name" value="FAD-bd_OxRdtase"/>
</dbReference>
<dbReference type="AlphaFoldDB" id="A0A0K8J655"/>
<dbReference type="RefSeq" id="WP_058258157.1">
    <property type="nucleotide sequence ID" value="NZ_LN879430.1"/>
</dbReference>